<proteinExistence type="inferred from homology"/>
<evidence type="ECO:0000313" key="16">
    <source>
        <dbReference type="Proteomes" id="UP000065807"/>
    </source>
</evidence>
<dbReference type="PANTHER" id="PTHR45846">
    <property type="entry name" value="TRNA-DIHYDROURIDINE(47) SYNTHASE [NAD(P)(+)]-LIKE"/>
    <property type="match status" value="1"/>
</dbReference>
<keyword evidence="13" id="KW-0547">Nucleotide-binding</keyword>
<feature type="binding site" evidence="13">
    <location>
        <position position="65"/>
    </location>
    <ligand>
        <name>FMN</name>
        <dbReference type="ChEBI" id="CHEBI:58210"/>
    </ligand>
</feature>
<evidence type="ECO:0000256" key="6">
    <source>
        <dbReference type="ARBA" id="ARBA00022857"/>
    </source>
</evidence>
<dbReference type="InterPro" id="IPR013785">
    <property type="entry name" value="Aldolase_TIM"/>
</dbReference>
<comment type="similarity">
    <text evidence="11">Belongs to the dus family.</text>
</comment>
<comment type="catalytic activity">
    <reaction evidence="10">
        <text>a 5,6-dihydrouridine in tRNA + NAD(+) = a uridine in tRNA + NADH + H(+)</text>
        <dbReference type="Rhea" id="RHEA:54452"/>
        <dbReference type="Rhea" id="RHEA-COMP:13339"/>
        <dbReference type="Rhea" id="RHEA-COMP:13887"/>
        <dbReference type="ChEBI" id="CHEBI:15378"/>
        <dbReference type="ChEBI" id="CHEBI:57540"/>
        <dbReference type="ChEBI" id="CHEBI:57945"/>
        <dbReference type="ChEBI" id="CHEBI:65315"/>
        <dbReference type="ChEBI" id="CHEBI:74443"/>
    </reaction>
</comment>
<dbReference type="Proteomes" id="UP000065807">
    <property type="component" value="Chromosome"/>
</dbReference>
<keyword evidence="5 11" id="KW-0819">tRNA processing</keyword>
<evidence type="ECO:0000313" key="15">
    <source>
        <dbReference type="EMBL" id="BAS27205.1"/>
    </source>
</evidence>
<dbReference type="EMBL" id="AP014924">
    <property type="protein sequence ID" value="BAS27205.1"/>
    <property type="molecule type" value="Genomic_DNA"/>
</dbReference>
<dbReference type="PIRSF" id="PIRSF006621">
    <property type="entry name" value="Dus"/>
    <property type="match status" value="1"/>
</dbReference>
<dbReference type="AlphaFoldDB" id="A0A0K2SJE6"/>
<dbReference type="STRING" id="1555112.LIP_1354"/>
<feature type="domain" description="DUS-like FMN-binding" evidence="14">
    <location>
        <begin position="9"/>
        <end position="304"/>
    </location>
</feature>
<dbReference type="PATRIC" id="fig|1555112.3.peg.1393"/>
<dbReference type="PANTHER" id="PTHR45846:SF1">
    <property type="entry name" value="TRNA-DIHYDROURIDINE(47) SYNTHASE [NAD(P)(+)]-LIKE"/>
    <property type="match status" value="1"/>
</dbReference>
<dbReference type="GO" id="GO:0017150">
    <property type="term" value="F:tRNA dihydrouridine synthase activity"/>
    <property type="evidence" value="ECO:0007669"/>
    <property type="project" value="InterPro"/>
</dbReference>
<evidence type="ECO:0000256" key="4">
    <source>
        <dbReference type="ARBA" id="ARBA00022643"/>
    </source>
</evidence>
<gene>
    <name evidence="15" type="ORF">LIP_1354</name>
</gene>
<dbReference type="InterPro" id="IPR035587">
    <property type="entry name" value="DUS-like_FMN-bd"/>
</dbReference>
<dbReference type="KEGG" id="lpil:LIP_1354"/>
<keyword evidence="7" id="KW-0694">RNA-binding</keyword>
<reference evidence="16" key="1">
    <citation type="submission" date="2015-07" db="EMBL/GenBank/DDBJ databases">
        <title>Complete genome sequence and phylogenetic analysis of Limnochorda pilosa.</title>
        <authorList>
            <person name="Watanabe M."/>
            <person name="Kojima H."/>
            <person name="Fukui M."/>
        </authorList>
    </citation>
    <scope>NUCLEOTIDE SEQUENCE [LARGE SCALE GENOMIC DNA]</scope>
    <source>
        <strain evidence="16">HC45</strain>
    </source>
</reference>
<keyword evidence="8 11" id="KW-0560">Oxidoreductase</keyword>
<comment type="cofactor">
    <cofactor evidence="11 13">
        <name>FMN</name>
        <dbReference type="ChEBI" id="CHEBI:58210"/>
    </cofactor>
</comment>
<dbReference type="SUPFAM" id="SSF51395">
    <property type="entry name" value="FMN-linked oxidoreductases"/>
    <property type="match status" value="1"/>
</dbReference>
<evidence type="ECO:0000256" key="3">
    <source>
        <dbReference type="ARBA" id="ARBA00022630"/>
    </source>
</evidence>
<keyword evidence="3 11" id="KW-0285">Flavoprotein</keyword>
<evidence type="ECO:0000259" key="14">
    <source>
        <dbReference type="Pfam" id="PF01207"/>
    </source>
</evidence>
<dbReference type="Pfam" id="PF01207">
    <property type="entry name" value="Dus"/>
    <property type="match status" value="1"/>
</dbReference>
<feature type="binding site" evidence="13">
    <location>
        <position position="134"/>
    </location>
    <ligand>
        <name>FMN</name>
        <dbReference type="ChEBI" id="CHEBI:58210"/>
    </ligand>
</feature>
<evidence type="ECO:0000256" key="10">
    <source>
        <dbReference type="ARBA" id="ARBA00048802"/>
    </source>
</evidence>
<evidence type="ECO:0000256" key="13">
    <source>
        <dbReference type="PIRSR" id="PIRSR006621-2"/>
    </source>
</evidence>
<dbReference type="EC" id="1.3.1.-" evidence="11"/>
<reference evidence="16" key="2">
    <citation type="journal article" date="2016" name="Int. J. Syst. Evol. Microbiol.">
        <title>Complete genome sequence and cell structure of Limnochorda pilosa, a Gram-negative spore-former within the phylum Firmicutes.</title>
        <authorList>
            <person name="Watanabe M."/>
            <person name="Kojima H."/>
            <person name="Fukui M."/>
        </authorList>
    </citation>
    <scope>NUCLEOTIDE SEQUENCE [LARGE SCALE GENOMIC DNA]</scope>
    <source>
        <strain evidence="16">HC45</strain>
    </source>
</reference>
<evidence type="ECO:0000256" key="7">
    <source>
        <dbReference type="ARBA" id="ARBA00022884"/>
    </source>
</evidence>
<keyword evidence="2" id="KW-0820">tRNA-binding</keyword>
<keyword evidence="4 11" id="KW-0288">FMN</keyword>
<evidence type="ECO:0000256" key="2">
    <source>
        <dbReference type="ARBA" id="ARBA00022555"/>
    </source>
</evidence>
<dbReference type="Gene3D" id="3.20.20.70">
    <property type="entry name" value="Aldolase class I"/>
    <property type="match status" value="1"/>
</dbReference>
<organism evidence="15 16">
    <name type="scientific">Limnochorda pilosa</name>
    <dbReference type="NCBI Taxonomy" id="1555112"/>
    <lineage>
        <taxon>Bacteria</taxon>
        <taxon>Bacillati</taxon>
        <taxon>Bacillota</taxon>
        <taxon>Limnochordia</taxon>
        <taxon>Limnochordales</taxon>
        <taxon>Limnochordaceae</taxon>
        <taxon>Limnochorda</taxon>
    </lineage>
</organism>
<evidence type="ECO:0000256" key="5">
    <source>
        <dbReference type="ARBA" id="ARBA00022694"/>
    </source>
</evidence>
<feature type="binding site" evidence="13">
    <location>
        <begin position="11"/>
        <end position="13"/>
    </location>
    <ligand>
        <name>FMN</name>
        <dbReference type="ChEBI" id="CHEBI:58210"/>
    </ligand>
</feature>
<dbReference type="GO" id="GO:0000049">
    <property type="term" value="F:tRNA binding"/>
    <property type="evidence" value="ECO:0007669"/>
    <property type="project" value="UniProtKB-KW"/>
</dbReference>
<keyword evidence="16" id="KW-1185">Reference proteome</keyword>
<evidence type="ECO:0000256" key="1">
    <source>
        <dbReference type="ARBA" id="ARBA00002790"/>
    </source>
</evidence>
<feature type="active site" description="Proton donor" evidence="12">
    <location>
        <position position="95"/>
    </location>
</feature>
<feature type="binding site" evidence="13">
    <location>
        <begin position="219"/>
        <end position="220"/>
    </location>
    <ligand>
        <name>FMN</name>
        <dbReference type="ChEBI" id="CHEBI:58210"/>
    </ligand>
</feature>
<dbReference type="InterPro" id="IPR004652">
    <property type="entry name" value="DusB-like"/>
</dbReference>
<dbReference type="NCBIfam" id="TIGR00737">
    <property type="entry name" value="nifR3_yhdG"/>
    <property type="match status" value="1"/>
</dbReference>
<protein>
    <recommendedName>
        <fullName evidence="11">tRNA-dihydrouridine synthase</fullName>
        <ecNumber evidence="11">1.3.1.-</ecNumber>
    </recommendedName>
</protein>
<accession>A0A0K2SJE6</accession>
<comment type="function">
    <text evidence="1 11">Catalyzes the synthesis of 5,6-dihydrouridine (D), a modified base found in the D-loop of most tRNAs, via the reduction of the C5-C6 double bond in target uridines.</text>
</comment>
<keyword evidence="6" id="KW-0521">NADP</keyword>
<sequence>MTLAHPVVLAPMAGVGNLAFRLLCREQGAAMVCSEFVSARALVLGNRRSFDMLRTHPDEHPVSIQIFGSEPVEAAEAARRVEAAGADVVDFNMGCPVPKVLKAQAGVALMREPERAAAILGAMVRAVSIPVTVKMRAGWDEETINVVDLARRLEGVGVAAIAVHGRTRTQGRSGRVRWEWIQAVKEALSIPVIGNGDLFAPQDVERMLLETGCDGAMIARGALGNPWIFRRSLHYLQTGEVLPEPTPEERVSMARRHLRLLADLKGEHTACLQMREHAPHYLKGFPGASGYRARIVRAATLAEYDRIFADVLEAAGAAES</sequence>
<dbReference type="Gene3D" id="1.10.1200.80">
    <property type="entry name" value="Putative flavin oxidoreducatase, domain 2"/>
    <property type="match status" value="1"/>
</dbReference>
<dbReference type="CDD" id="cd02801">
    <property type="entry name" value="DUS_like_FMN"/>
    <property type="match status" value="1"/>
</dbReference>
<name>A0A0K2SJE6_LIMPI</name>
<evidence type="ECO:0000256" key="8">
    <source>
        <dbReference type="ARBA" id="ARBA00023002"/>
    </source>
</evidence>
<feature type="binding site" evidence="13">
    <location>
        <position position="164"/>
    </location>
    <ligand>
        <name>FMN</name>
        <dbReference type="ChEBI" id="CHEBI:58210"/>
    </ligand>
</feature>
<evidence type="ECO:0000256" key="9">
    <source>
        <dbReference type="ARBA" id="ARBA00048205"/>
    </source>
</evidence>
<comment type="catalytic activity">
    <reaction evidence="9">
        <text>a 5,6-dihydrouridine in tRNA + NADP(+) = a uridine in tRNA + NADPH + H(+)</text>
        <dbReference type="Rhea" id="RHEA:23624"/>
        <dbReference type="Rhea" id="RHEA-COMP:13339"/>
        <dbReference type="Rhea" id="RHEA-COMP:13887"/>
        <dbReference type="ChEBI" id="CHEBI:15378"/>
        <dbReference type="ChEBI" id="CHEBI:57783"/>
        <dbReference type="ChEBI" id="CHEBI:58349"/>
        <dbReference type="ChEBI" id="CHEBI:65315"/>
        <dbReference type="ChEBI" id="CHEBI:74443"/>
    </reaction>
</comment>
<dbReference type="InterPro" id="IPR001269">
    <property type="entry name" value="DUS_fam"/>
</dbReference>
<dbReference type="GO" id="GO:0050660">
    <property type="term" value="F:flavin adenine dinucleotide binding"/>
    <property type="evidence" value="ECO:0007669"/>
    <property type="project" value="InterPro"/>
</dbReference>
<evidence type="ECO:0000256" key="12">
    <source>
        <dbReference type="PIRSR" id="PIRSR006621-1"/>
    </source>
</evidence>
<evidence type="ECO:0000256" key="11">
    <source>
        <dbReference type="PIRNR" id="PIRNR006621"/>
    </source>
</evidence>
<dbReference type="InterPro" id="IPR024036">
    <property type="entry name" value="tRNA-dHydroUridine_Synthase_C"/>
</dbReference>